<dbReference type="RefSeq" id="WP_081442977.1">
    <property type="nucleotide sequence ID" value="NZ_CABKOA010000008.1"/>
</dbReference>
<dbReference type="Gene3D" id="3.40.50.1000">
    <property type="entry name" value="HAD superfamily/HAD-like"/>
    <property type="match status" value="1"/>
</dbReference>
<evidence type="ECO:0000313" key="1">
    <source>
        <dbReference type="EMBL" id="RGK41215.1"/>
    </source>
</evidence>
<organism evidence="1 2">
    <name type="scientific">[Ruminococcus] lactaris</name>
    <dbReference type="NCBI Taxonomy" id="46228"/>
    <lineage>
        <taxon>Bacteria</taxon>
        <taxon>Bacillati</taxon>
        <taxon>Bacillota</taxon>
        <taxon>Clostridia</taxon>
        <taxon>Lachnospirales</taxon>
        <taxon>Lachnospiraceae</taxon>
        <taxon>Mediterraneibacter</taxon>
    </lineage>
</organism>
<gene>
    <name evidence="1" type="ORF">DXD17_05140</name>
</gene>
<dbReference type="AlphaFoldDB" id="A0A3E4LVB1"/>
<proteinExistence type="predicted"/>
<evidence type="ECO:0000313" key="2">
    <source>
        <dbReference type="Proteomes" id="UP000260793"/>
    </source>
</evidence>
<reference evidence="1 2" key="1">
    <citation type="submission" date="2018-08" db="EMBL/GenBank/DDBJ databases">
        <title>A genome reference for cultivated species of the human gut microbiota.</title>
        <authorList>
            <person name="Zou Y."/>
            <person name="Xue W."/>
            <person name="Luo G."/>
        </authorList>
    </citation>
    <scope>NUCLEOTIDE SEQUENCE [LARGE SCALE GENOMIC DNA]</scope>
    <source>
        <strain evidence="1 2">TF11-7</strain>
    </source>
</reference>
<dbReference type="InterPro" id="IPR036412">
    <property type="entry name" value="HAD-like_sf"/>
</dbReference>
<dbReference type="Pfam" id="PF08282">
    <property type="entry name" value="Hydrolase_3"/>
    <property type="match status" value="1"/>
</dbReference>
<sequence>MQIPHTCNNGTSFVLASARYPAAIELIISNYGLTCSIIAFSGGLILDENRSVLYEKGFTAKDAAYTRSDWIVKDPSDPRVLFYHSRQ</sequence>
<dbReference type="SUPFAM" id="SSF56784">
    <property type="entry name" value="HAD-like"/>
    <property type="match status" value="1"/>
</dbReference>
<dbReference type="Proteomes" id="UP000260793">
    <property type="component" value="Unassembled WGS sequence"/>
</dbReference>
<dbReference type="GeneID" id="77334628"/>
<protein>
    <submittedName>
        <fullName evidence="1">Uncharacterized protein</fullName>
    </submittedName>
</protein>
<comment type="caution">
    <text evidence="1">The sequence shown here is derived from an EMBL/GenBank/DDBJ whole genome shotgun (WGS) entry which is preliminary data.</text>
</comment>
<dbReference type="InterPro" id="IPR023214">
    <property type="entry name" value="HAD_sf"/>
</dbReference>
<name>A0A3E4LVB1_9FIRM</name>
<accession>A0A3E4LVB1</accession>
<dbReference type="EMBL" id="QSQN01000010">
    <property type="protein sequence ID" value="RGK41215.1"/>
    <property type="molecule type" value="Genomic_DNA"/>
</dbReference>